<dbReference type="InterPro" id="IPR035906">
    <property type="entry name" value="MetI-like_sf"/>
</dbReference>
<dbReference type="NCBIfam" id="TIGR01726">
    <property type="entry name" value="HEQRo_perm_3TM"/>
    <property type="match status" value="1"/>
</dbReference>
<comment type="subcellular location">
    <subcellularLocation>
        <location evidence="1 8">Cell membrane</location>
        <topology evidence="1 8">Multi-pass membrane protein</topology>
    </subcellularLocation>
</comment>
<name>A0A8J3QVZ2_9ACTN</name>
<feature type="domain" description="ABC transmembrane type-1" evidence="9">
    <location>
        <begin position="77"/>
        <end position="297"/>
    </location>
</feature>
<dbReference type="EMBL" id="BONZ01000062">
    <property type="protein sequence ID" value="GIH18109.1"/>
    <property type="molecule type" value="Genomic_DNA"/>
</dbReference>
<organism evidence="10 11">
    <name type="scientific">Rugosimonospora africana</name>
    <dbReference type="NCBI Taxonomy" id="556532"/>
    <lineage>
        <taxon>Bacteria</taxon>
        <taxon>Bacillati</taxon>
        <taxon>Actinomycetota</taxon>
        <taxon>Actinomycetes</taxon>
        <taxon>Micromonosporales</taxon>
        <taxon>Micromonosporaceae</taxon>
        <taxon>Rugosimonospora</taxon>
    </lineage>
</organism>
<gene>
    <name evidence="10" type="ORF">Raf01_62810</name>
</gene>
<dbReference type="Proteomes" id="UP000642748">
    <property type="component" value="Unassembled WGS sequence"/>
</dbReference>
<dbReference type="GO" id="GO:0043190">
    <property type="term" value="C:ATP-binding cassette (ABC) transporter complex"/>
    <property type="evidence" value="ECO:0007669"/>
    <property type="project" value="InterPro"/>
</dbReference>
<dbReference type="PROSITE" id="PS50928">
    <property type="entry name" value="ABC_TM1"/>
    <property type="match status" value="1"/>
</dbReference>
<evidence type="ECO:0000256" key="8">
    <source>
        <dbReference type="RuleBase" id="RU363032"/>
    </source>
</evidence>
<evidence type="ECO:0000313" key="10">
    <source>
        <dbReference type="EMBL" id="GIH18109.1"/>
    </source>
</evidence>
<feature type="transmembrane region" description="Helical" evidence="8">
    <location>
        <begin position="122"/>
        <end position="142"/>
    </location>
</feature>
<evidence type="ECO:0000256" key="2">
    <source>
        <dbReference type="ARBA" id="ARBA00022448"/>
    </source>
</evidence>
<dbReference type="AlphaFoldDB" id="A0A8J3QVZ2"/>
<dbReference type="PANTHER" id="PTHR30614">
    <property type="entry name" value="MEMBRANE COMPONENT OF AMINO ACID ABC TRANSPORTER"/>
    <property type="match status" value="1"/>
</dbReference>
<dbReference type="InterPro" id="IPR000515">
    <property type="entry name" value="MetI-like"/>
</dbReference>
<proteinExistence type="inferred from homology"/>
<keyword evidence="6 8" id="KW-1133">Transmembrane helix</keyword>
<dbReference type="CDD" id="cd06261">
    <property type="entry name" value="TM_PBP2"/>
    <property type="match status" value="1"/>
</dbReference>
<dbReference type="PANTHER" id="PTHR30614:SF0">
    <property type="entry name" value="L-CYSTINE TRANSPORT SYSTEM PERMEASE PROTEIN TCYL"/>
    <property type="match status" value="1"/>
</dbReference>
<sequence length="341" mass="37070">MTTQIQQQPERVRPEPIKAVPVRHPGRWVTAVVVVVLSAMFVHLLLTNKHFEWSFIFSDSGQGQPGVMFLRPVLDGLVGTIELTITSMLIGVALGVVIAIMRLSPNRILAGAAWVYTWVFRAIPRLVLAILFGNLGILWARIGFGLPFGKQIGALFGMHDFSGQIFSIKASELLTGFVAGMLALGLSEAAYMAEIVRAGIQSIDVGQSEAASALGLSRGQVLRRIVLPQAMRVIVPPTGNETIAMVKDTSLVAYVPVGRELFFQLSAVGTRTFQVLPVLVGACLWYLILCSVLMIGQYFVERHFGRGYGTGGRARRRLRDLSVESSGRIVLTDGNGKEPAL</sequence>
<keyword evidence="7 8" id="KW-0472">Membrane</keyword>
<reference evidence="10" key="1">
    <citation type="submission" date="2021-01" db="EMBL/GenBank/DDBJ databases">
        <title>Whole genome shotgun sequence of Rugosimonospora africana NBRC 104875.</title>
        <authorList>
            <person name="Komaki H."/>
            <person name="Tamura T."/>
        </authorList>
    </citation>
    <scope>NUCLEOTIDE SEQUENCE</scope>
    <source>
        <strain evidence="10">NBRC 104875</strain>
    </source>
</reference>
<dbReference type="GO" id="GO:0006865">
    <property type="term" value="P:amino acid transport"/>
    <property type="evidence" value="ECO:0007669"/>
    <property type="project" value="UniProtKB-KW"/>
</dbReference>
<evidence type="ECO:0000256" key="1">
    <source>
        <dbReference type="ARBA" id="ARBA00004651"/>
    </source>
</evidence>
<dbReference type="InterPro" id="IPR010065">
    <property type="entry name" value="AA_ABC_transptr_permease_3TM"/>
</dbReference>
<comment type="similarity">
    <text evidence="8">Belongs to the binding-protein-dependent transport system permease family.</text>
</comment>
<evidence type="ECO:0000313" key="11">
    <source>
        <dbReference type="Proteomes" id="UP000642748"/>
    </source>
</evidence>
<keyword evidence="3" id="KW-1003">Cell membrane</keyword>
<protein>
    <submittedName>
        <fullName evidence="10">ABC transporter permease</fullName>
    </submittedName>
</protein>
<feature type="transmembrane region" description="Helical" evidence="8">
    <location>
        <begin position="77"/>
        <end position="101"/>
    </location>
</feature>
<keyword evidence="11" id="KW-1185">Reference proteome</keyword>
<keyword evidence="4 8" id="KW-0812">Transmembrane</keyword>
<feature type="transmembrane region" description="Helical" evidence="8">
    <location>
        <begin position="28"/>
        <end position="46"/>
    </location>
</feature>
<keyword evidence="5" id="KW-0029">Amino-acid transport</keyword>
<evidence type="ECO:0000256" key="6">
    <source>
        <dbReference type="ARBA" id="ARBA00022989"/>
    </source>
</evidence>
<evidence type="ECO:0000256" key="7">
    <source>
        <dbReference type="ARBA" id="ARBA00023136"/>
    </source>
</evidence>
<dbReference type="GO" id="GO:0022857">
    <property type="term" value="F:transmembrane transporter activity"/>
    <property type="evidence" value="ECO:0007669"/>
    <property type="project" value="InterPro"/>
</dbReference>
<evidence type="ECO:0000256" key="3">
    <source>
        <dbReference type="ARBA" id="ARBA00022475"/>
    </source>
</evidence>
<feature type="transmembrane region" description="Helical" evidence="8">
    <location>
        <begin position="275"/>
        <end position="300"/>
    </location>
</feature>
<dbReference type="SUPFAM" id="SSF161098">
    <property type="entry name" value="MetI-like"/>
    <property type="match status" value="1"/>
</dbReference>
<dbReference type="RefSeq" id="WP_203921642.1">
    <property type="nucleotide sequence ID" value="NZ_BONZ01000062.1"/>
</dbReference>
<accession>A0A8J3QVZ2</accession>
<comment type="caution">
    <text evidence="10">The sequence shown here is derived from an EMBL/GenBank/DDBJ whole genome shotgun (WGS) entry which is preliminary data.</text>
</comment>
<evidence type="ECO:0000256" key="4">
    <source>
        <dbReference type="ARBA" id="ARBA00022692"/>
    </source>
</evidence>
<evidence type="ECO:0000259" key="9">
    <source>
        <dbReference type="PROSITE" id="PS50928"/>
    </source>
</evidence>
<evidence type="ECO:0000256" key="5">
    <source>
        <dbReference type="ARBA" id="ARBA00022970"/>
    </source>
</evidence>
<dbReference type="Pfam" id="PF00528">
    <property type="entry name" value="BPD_transp_1"/>
    <property type="match status" value="1"/>
</dbReference>
<keyword evidence="2 8" id="KW-0813">Transport</keyword>
<dbReference type="InterPro" id="IPR043429">
    <property type="entry name" value="ArtM/GltK/GlnP/TcyL/YhdX-like"/>
</dbReference>
<dbReference type="Gene3D" id="1.10.3720.10">
    <property type="entry name" value="MetI-like"/>
    <property type="match status" value="1"/>
</dbReference>